<dbReference type="SUPFAM" id="SSF53850">
    <property type="entry name" value="Periplasmic binding protein-like II"/>
    <property type="match status" value="1"/>
</dbReference>
<feature type="region of interest" description="Disordered" evidence="1">
    <location>
        <begin position="26"/>
        <end position="64"/>
    </location>
</feature>
<evidence type="ECO:0000313" key="3">
    <source>
        <dbReference type="EMBL" id="TLD00322.1"/>
    </source>
</evidence>
<evidence type="ECO:0000256" key="2">
    <source>
        <dbReference type="SAM" id="SignalP"/>
    </source>
</evidence>
<comment type="caution">
    <text evidence="3">The sequence shown here is derived from an EMBL/GenBank/DDBJ whole genome shotgun (WGS) entry which is preliminary data.</text>
</comment>
<dbReference type="Proteomes" id="UP000306509">
    <property type="component" value="Unassembled WGS sequence"/>
</dbReference>
<gene>
    <name evidence="3" type="primary">msmE_19</name>
    <name evidence="3" type="ORF">DSM106044_02808</name>
</gene>
<dbReference type="Pfam" id="PF01547">
    <property type="entry name" value="SBP_bac_1"/>
    <property type="match status" value="1"/>
</dbReference>
<evidence type="ECO:0000256" key="1">
    <source>
        <dbReference type="SAM" id="MobiDB-lite"/>
    </source>
</evidence>
<proteinExistence type="predicted"/>
<keyword evidence="4" id="KW-1185">Reference proteome</keyword>
<protein>
    <submittedName>
        <fullName evidence="3">Multiple sugar-binding protein</fullName>
    </submittedName>
</protein>
<dbReference type="Gene3D" id="3.40.190.10">
    <property type="entry name" value="Periplasmic binding protein-like II"/>
    <property type="match status" value="2"/>
</dbReference>
<dbReference type="PANTHER" id="PTHR43649">
    <property type="entry name" value="ARABINOSE-BINDING PROTEIN-RELATED"/>
    <property type="match status" value="1"/>
</dbReference>
<feature type="signal peptide" evidence="2">
    <location>
        <begin position="1"/>
        <end position="24"/>
    </location>
</feature>
<keyword evidence="2" id="KW-0732">Signal</keyword>
<organism evidence="3 4">
    <name type="scientific">Robinsoniella peoriensis</name>
    <dbReference type="NCBI Taxonomy" id="180332"/>
    <lineage>
        <taxon>Bacteria</taxon>
        <taxon>Bacillati</taxon>
        <taxon>Bacillota</taxon>
        <taxon>Clostridia</taxon>
        <taxon>Lachnospirales</taxon>
        <taxon>Lachnospiraceae</taxon>
        <taxon>Robinsoniella</taxon>
    </lineage>
</organism>
<reference evidence="3 4" key="1">
    <citation type="journal article" date="2019" name="Anaerobe">
        <title>Detection of Robinsoniella peoriensis in multiple bone samples of a trauma patient.</title>
        <authorList>
            <person name="Schrottner P."/>
            <person name="Hartwich K."/>
            <person name="Bunk B."/>
            <person name="Schober I."/>
            <person name="Helbig S."/>
            <person name="Rudolph W.W."/>
            <person name="Gunzer F."/>
        </authorList>
    </citation>
    <scope>NUCLEOTIDE SEQUENCE [LARGE SCALE GENOMIC DNA]</scope>
    <source>
        <strain evidence="3 4">DSM 106044</strain>
    </source>
</reference>
<dbReference type="EMBL" id="QGQD01000056">
    <property type="protein sequence ID" value="TLD00322.1"/>
    <property type="molecule type" value="Genomic_DNA"/>
</dbReference>
<feature type="chain" id="PRO_5039389585" evidence="2">
    <location>
        <begin position="25"/>
        <end position="461"/>
    </location>
</feature>
<name>A0A4U8Q631_9FIRM</name>
<evidence type="ECO:0000313" key="4">
    <source>
        <dbReference type="Proteomes" id="UP000306509"/>
    </source>
</evidence>
<dbReference type="AlphaFoldDB" id="A0A4U8Q631"/>
<dbReference type="InterPro" id="IPR006059">
    <property type="entry name" value="SBP"/>
</dbReference>
<dbReference type="InterPro" id="IPR050490">
    <property type="entry name" value="Bact_solute-bd_prot1"/>
</dbReference>
<sequence length="461" mass="49979" precursor="true">MKKRCKGLALIVSTAMLMMSLAGCSGGTAEETNAAKTPDTGAATAGASEPADTQGTQGEGSKEQQTVTLLMDRETPHEGLNAVIAAIEEKYNIVTEVEDIPSGTEGQNIRQTRFATGDMSDITFFNSGSLLTTMDPAKNFLDLTNEPYINNIEESYLKTVTVEGKIYGVPANSTQAGAWMYNKKVYEELGLTVPNTWDELLANCEKIKEAGKTPVIGAYASPGWAQLILLSDFYNVQAQMPDFAEKYSANKANFADTPIALRGFEKLYEIGEKGYFNEDFLAATPEDAYKMLAEGSGAMFPMLSGALASIAASYPDQINDIGMFAQPGDAADPNGLTVWQPNAYYINKNAENLEAAKKWIEFFVSKEGVEIFAQAEKPLGPYVVKGVELPEDVYPAVKDLLPYFESGKIASALEFESPVKGPNLPQICVECASNMTDAKKCAETYDQDVIKQAKQLGLEGW</sequence>
<accession>A0A4U8Q631</accession>
<dbReference type="PROSITE" id="PS51257">
    <property type="entry name" value="PROKAR_LIPOPROTEIN"/>
    <property type="match status" value="1"/>
</dbReference>
<dbReference type="RefSeq" id="WP_027295812.1">
    <property type="nucleotide sequence ID" value="NZ_QGQD01000056.1"/>
</dbReference>